<accession>A0A136ISB8</accession>
<evidence type="ECO:0000313" key="6">
    <source>
        <dbReference type="Proteomes" id="UP000070501"/>
    </source>
</evidence>
<protein>
    <recommendedName>
        <fullName evidence="3">Carboxylic ester hydrolase</fullName>
        <ecNumber evidence="3">3.1.1.-</ecNumber>
    </recommendedName>
</protein>
<dbReference type="ESTHER" id="9pezi-a0a136isb8">
    <property type="family name" value="Fungal_carboxylesterase_lipase"/>
</dbReference>
<proteinExistence type="inferred from homology"/>
<dbReference type="EC" id="3.1.1.-" evidence="3"/>
<keyword evidence="6" id="KW-1185">Reference proteome</keyword>
<dbReference type="GO" id="GO:0016787">
    <property type="term" value="F:hydrolase activity"/>
    <property type="evidence" value="ECO:0007669"/>
    <property type="project" value="UniProtKB-KW"/>
</dbReference>
<dbReference type="PANTHER" id="PTHR11559">
    <property type="entry name" value="CARBOXYLESTERASE"/>
    <property type="match status" value="1"/>
</dbReference>
<dbReference type="InterPro" id="IPR029058">
    <property type="entry name" value="AB_hydrolase_fold"/>
</dbReference>
<dbReference type="Proteomes" id="UP000070501">
    <property type="component" value="Unassembled WGS sequence"/>
</dbReference>
<organism evidence="5 6">
    <name type="scientific">Microdochium bolleyi</name>
    <dbReference type="NCBI Taxonomy" id="196109"/>
    <lineage>
        <taxon>Eukaryota</taxon>
        <taxon>Fungi</taxon>
        <taxon>Dikarya</taxon>
        <taxon>Ascomycota</taxon>
        <taxon>Pezizomycotina</taxon>
        <taxon>Sordariomycetes</taxon>
        <taxon>Xylariomycetidae</taxon>
        <taxon>Xylariales</taxon>
        <taxon>Microdochiaceae</taxon>
        <taxon>Microdochium</taxon>
    </lineage>
</organism>
<dbReference type="InterPro" id="IPR050309">
    <property type="entry name" value="Type-B_Carboxylest/Lipase"/>
</dbReference>
<dbReference type="PROSITE" id="PS00122">
    <property type="entry name" value="CARBOXYLESTERASE_B_1"/>
    <property type="match status" value="1"/>
</dbReference>
<evidence type="ECO:0000256" key="1">
    <source>
        <dbReference type="ARBA" id="ARBA00005964"/>
    </source>
</evidence>
<evidence type="ECO:0000256" key="2">
    <source>
        <dbReference type="ARBA" id="ARBA00022801"/>
    </source>
</evidence>
<gene>
    <name evidence="5" type="ORF">Micbo1qcDRAFT_197766</name>
</gene>
<feature type="domain" description="Carboxylesterase type B" evidence="4">
    <location>
        <begin position="19"/>
        <end position="452"/>
    </location>
</feature>
<reference evidence="6" key="1">
    <citation type="submission" date="2016-02" db="EMBL/GenBank/DDBJ databases">
        <title>Draft genome sequence of Microdochium bolleyi, a fungal endophyte of beachgrass.</title>
        <authorList>
            <consortium name="DOE Joint Genome Institute"/>
            <person name="David A.S."/>
            <person name="May G."/>
            <person name="Haridas S."/>
            <person name="Lim J."/>
            <person name="Wang M."/>
            <person name="Labutti K."/>
            <person name="Lipzen A."/>
            <person name="Barry K."/>
            <person name="Grigoriev I.V."/>
        </authorList>
    </citation>
    <scope>NUCLEOTIDE SEQUENCE [LARGE SCALE GENOMIC DNA]</scope>
    <source>
        <strain evidence="6">J235TASD1</strain>
    </source>
</reference>
<dbReference type="EMBL" id="KQ964261">
    <property type="protein sequence ID" value="KXJ87815.1"/>
    <property type="molecule type" value="Genomic_DNA"/>
</dbReference>
<comment type="similarity">
    <text evidence="1 3">Belongs to the type-B carboxylesterase/lipase family.</text>
</comment>
<dbReference type="Pfam" id="PF00135">
    <property type="entry name" value="COesterase"/>
    <property type="match status" value="1"/>
</dbReference>
<dbReference type="STRING" id="196109.A0A136ISB8"/>
<dbReference type="Gene3D" id="3.40.50.1820">
    <property type="entry name" value="alpha/beta hydrolase"/>
    <property type="match status" value="1"/>
</dbReference>
<evidence type="ECO:0000259" key="4">
    <source>
        <dbReference type="Pfam" id="PF00135"/>
    </source>
</evidence>
<evidence type="ECO:0000313" key="5">
    <source>
        <dbReference type="EMBL" id="KXJ87815.1"/>
    </source>
</evidence>
<keyword evidence="2 3" id="KW-0378">Hydrolase</keyword>
<dbReference type="InterPro" id="IPR002018">
    <property type="entry name" value="CarbesteraseB"/>
</dbReference>
<sequence>MPGTVVLEHPQLGRLIGRDGAAASFLGIPYATLTHRFAEPQVARNHATSDVDASKYGPTSPTPPGAFQLEMTMMQQNLVEPVTATSDLHALNLNITVPYVKDKLATTGKLPVFVWIHGGGFVSGSPSWPQYDMTNMVSLSAERNLPVIGVTVGFRLGALGFLTSRELRDAGCTTNNQLRDQIAALDWVREHIGGFGGDAENITLGGESAGAVEVGLLLQVERPLFARAFMSGGSSLLMPPSPPEMQEWIYSQVTEALGLAAASAEDRVCTLRDMPIDDLVTKVAALPLPYRPVVDDEIVKYAATYTMVSGNLPGADIAAKSWLKGLMVGDCQFDASSMAIFLAHKKSGIQEHFPRYLKEALKENEALLIDELLEAYGFTSSAQVDEEIGFRQYLTFLNDISYYAATVTFARGWTTAHHSNCHAFFVNEQNPWEGMFQGEATHIMDVMLLFQNLNKQFPPAVRANAVQFAVDCFTFMYGRQQQLWPSFSQRMQCVKVYGPSSWEPDADTPVAKVIDDILAPDSGRRRVMIDLGDRFGLDALAQAVAGFNAS</sequence>
<dbReference type="InterPro" id="IPR019826">
    <property type="entry name" value="Carboxylesterase_B_AS"/>
</dbReference>
<dbReference type="SUPFAM" id="SSF53474">
    <property type="entry name" value="alpha/beta-Hydrolases"/>
    <property type="match status" value="1"/>
</dbReference>
<evidence type="ECO:0000256" key="3">
    <source>
        <dbReference type="RuleBase" id="RU361235"/>
    </source>
</evidence>
<dbReference type="OrthoDB" id="3200163at2759"/>
<dbReference type="AlphaFoldDB" id="A0A136ISB8"/>
<name>A0A136ISB8_9PEZI</name>
<dbReference type="InParanoid" id="A0A136ISB8"/>